<keyword evidence="1" id="KW-0812">Transmembrane</keyword>
<proteinExistence type="predicted"/>
<dbReference type="Proteomes" id="UP000319619">
    <property type="component" value="Unassembled WGS sequence"/>
</dbReference>
<evidence type="ECO:0000256" key="1">
    <source>
        <dbReference type="SAM" id="Phobius"/>
    </source>
</evidence>
<name>A0A532UXN0_UNCL8</name>
<reference evidence="2 3" key="1">
    <citation type="submission" date="2017-06" db="EMBL/GenBank/DDBJ databases">
        <title>Novel microbial phyla capable of carbon fixation and sulfur reduction in deep-sea sediments.</title>
        <authorList>
            <person name="Huang J."/>
            <person name="Baker B."/>
            <person name="Wang Y."/>
        </authorList>
    </citation>
    <scope>NUCLEOTIDE SEQUENCE [LARGE SCALE GENOMIC DNA]</scope>
    <source>
        <strain evidence="2">B3_LCP</strain>
    </source>
</reference>
<dbReference type="EMBL" id="NJBN01000007">
    <property type="protein sequence ID" value="TKJ39708.1"/>
    <property type="molecule type" value="Genomic_DNA"/>
</dbReference>
<protein>
    <submittedName>
        <fullName evidence="2">Uncharacterized protein</fullName>
    </submittedName>
</protein>
<keyword evidence="1" id="KW-0472">Membrane</keyword>
<accession>A0A532UXN0</accession>
<feature type="transmembrane region" description="Helical" evidence="1">
    <location>
        <begin position="16"/>
        <end position="36"/>
    </location>
</feature>
<gene>
    <name evidence="2" type="ORF">CEE37_10540</name>
</gene>
<evidence type="ECO:0000313" key="3">
    <source>
        <dbReference type="Proteomes" id="UP000319619"/>
    </source>
</evidence>
<sequence length="112" mass="12899">MKTDRPNKSEESKSQYTWPVIAVLSVLPPLLFWLTIKSGFSGGIDLIFRFWQYLPDFLLNVIIVLLPIPPLLLGVYSLWQIWKRKAKGIYFGLLSIIASVLLIIFCTMTIIR</sequence>
<comment type="caution">
    <text evidence="2">The sequence shown here is derived from an EMBL/GenBank/DDBJ whole genome shotgun (WGS) entry which is preliminary data.</text>
</comment>
<feature type="transmembrane region" description="Helical" evidence="1">
    <location>
        <begin position="88"/>
        <end position="111"/>
    </location>
</feature>
<feature type="transmembrane region" description="Helical" evidence="1">
    <location>
        <begin position="57"/>
        <end position="82"/>
    </location>
</feature>
<evidence type="ECO:0000313" key="2">
    <source>
        <dbReference type="EMBL" id="TKJ39708.1"/>
    </source>
</evidence>
<dbReference type="AlphaFoldDB" id="A0A532UXN0"/>
<organism evidence="2 3">
    <name type="scientific">candidate division LCP-89 bacterium B3_LCP</name>
    <dbReference type="NCBI Taxonomy" id="2012998"/>
    <lineage>
        <taxon>Bacteria</taxon>
        <taxon>Pseudomonadati</taxon>
        <taxon>Bacteria division LCP-89</taxon>
    </lineage>
</organism>
<keyword evidence="1" id="KW-1133">Transmembrane helix</keyword>